<dbReference type="InterPro" id="IPR036388">
    <property type="entry name" value="WH-like_DNA-bd_sf"/>
</dbReference>
<proteinExistence type="predicted"/>
<dbReference type="SMART" id="SM00028">
    <property type="entry name" value="TPR"/>
    <property type="match status" value="5"/>
</dbReference>
<sequence length="909" mass="101232">MQETSPALAIRLLGAAEIRVQGTPLPRLRSRQGLRLLALLALRSPRELERRFIAGMLWPETTEENGLALLRRALTDLRRALGTEAERLCSPSRHTLQLVLDQGGWLDTQALAASLKQPDGAPEALALYRGPLLEGFHDDWILGEREHLQLLFLEALERWAAQAAPAEAAPLLRRVLLLDPLREPSLRALLEALAAQGDTAGLTAAFRQFRKNLRRALDSEPDDTTTRLYRRLLRASAQHVPSTTPARPNSLPQPLTLFFGREGEAGRLRSLLEQPQHRLITLTGPGGAGKTRLATELGHAVTALFPGGVLFLALAELTEPEQVLPSLTQLLGVVQGPESGALERVRTALSRSGQRTLLVLDNLEQLLAHPAAPQLRQLVGQLLRGCEQLTCLTTSRIALRLSGEREFPVPPLSLPAPNTPLERLSGYASIALFRDRAQSLRPEWELTPENADQVTTLCQRLEGSPLAIELAAGALRVLPLPQILQRLENRLELLADRRHDIPERHRSLRAVLDWSYRLLSPELQRFFIRLAVFRGGCSLVAASVVCEIPDITDALEALSTLEEHSLIQFEASDEGRYVLLEVVREFATERLTEQGWLEEAQSRHAAHFSQLAEEASRGLLTPEQAHWHAVMDSDDENIRAALDNLAATPTEPNTERFLQLSASLSRFWERRSYFREAYQRCQQGLALHGSRPHTELSARALLRMGVHCWRFNELTPSRRYTEQALTYFRATGNLTAQGDALQHLGILTNEEGNPTEAQRLFEEGLALMRRAGDRNRIASLLGNLGWIAAGTGQLDEAVQFYEEQLTLRRELGDLGRIARSLGHLGSVALKAGQLEKAERYYEESLALNRQFKNEFALASDLYALAELAYERGALDQARALCTEALAIHERLGVVCDPEENQVLKRVFPA</sequence>
<gene>
    <name evidence="4" type="ORF">HNQ39_001699</name>
</gene>
<keyword evidence="5" id="KW-1185">Reference proteome</keyword>
<dbReference type="InterPro" id="IPR016032">
    <property type="entry name" value="Sig_transdc_resp-reg_C-effctor"/>
</dbReference>
<dbReference type="InterPro" id="IPR027417">
    <property type="entry name" value="P-loop_NTPase"/>
</dbReference>
<feature type="domain" description="Bacterial transcriptional activator" evidence="3">
    <location>
        <begin position="106"/>
        <end position="233"/>
    </location>
</feature>
<dbReference type="PROSITE" id="PS50005">
    <property type="entry name" value="TPR"/>
    <property type="match status" value="1"/>
</dbReference>
<dbReference type="InterPro" id="IPR041617">
    <property type="entry name" value="TPR_MalT"/>
</dbReference>
<dbReference type="InterPro" id="IPR058852">
    <property type="entry name" value="HTH_77"/>
</dbReference>
<dbReference type="SMART" id="SM00382">
    <property type="entry name" value="AAA"/>
    <property type="match status" value="1"/>
</dbReference>
<dbReference type="PANTHER" id="PTHR47691:SF3">
    <property type="entry name" value="HTH-TYPE TRANSCRIPTIONAL REGULATOR RV0890C-RELATED"/>
    <property type="match status" value="1"/>
</dbReference>
<dbReference type="InterPro" id="IPR011990">
    <property type="entry name" value="TPR-like_helical_dom_sf"/>
</dbReference>
<evidence type="ECO:0000313" key="5">
    <source>
        <dbReference type="Proteomes" id="UP000520814"/>
    </source>
</evidence>
<evidence type="ECO:0000256" key="1">
    <source>
        <dbReference type="PROSITE-ProRule" id="PRU00339"/>
    </source>
</evidence>
<dbReference type="GO" id="GO:0006355">
    <property type="term" value="P:regulation of DNA-templated transcription"/>
    <property type="evidence" value="ECO:0007669"/>
    <property type="project" value="InterPro"/>
</dbReference>
<dbReference type="SUPFAM" id="SSF46894">
    <property type="entry name" value="C-terminal effector domain of the bipartite response regulators"/>
    <property type="match status" value="1"/>
</dbReference>
<dbReference type="InterPro" id="IPR007111">
    <property type="entry name" value="NACHT_NTPase"/>
</dbReference>
<dbReference type="InterPro" id="IPR005158">
    <property type="entry name" value="BTAD"/>
</dbReference>
<feature type="domain" description="AAA+ ATPase" evidence="2">
    <location>
        <begin position="276"/>
        <end position="484"/>
    </location>
</feature>
<name>A0A7W9W5T4_ARMRO</name>
<dbReference type="SMART" id="SM01043">
    <property type="entry name" value="BTAD"/>
    <property type="match status" value="1"/>
</dbReference>
<dbReference type="Pfam" id="PF03704">
    <property type="entry name" value="BTAD"/>
    <property type="match status" value="1"/>
</dbReference>
<evidence type="ECO:0000259" key="2">
    <source>
        <dbReference type="SMART" id="SM00382"/>
    </source>
</evidence>
<dbReference type="SUPFAM" id="SSF48452">
    <property type="entry name" value="TPR-like"/>
    <property type="match status" value="2"/>
</dbReference>
<keyword evidence="1" id="KW-0802">TPR repeat</keyword>
<comment type="caution">
    <text evidence="4">The sequence shown here is derived from an EMBL/GenBank/DDBJ whole genome shotgun (WGS) entry which is preliminary data.</text>
</comment>
<dbReference type="Gene3D" id="3.40.50.300">
    <property type="entry name" value="P-loop containing nucleotide triphosphate hydrolases"/>
    <property type="match status" value="1"/>
</dbReference>
<evidence type="ECO:0000259" key="3">
    <source>
        <dbReference type="SMART" id="SM01043"/>
    </source>
</evidence>
<dbReference type="RefSeq" id="WP_184193865.1">
    <property type="nucleotide sequence ID" value="NZ_JACHGW010000002.1"/>
</dbReference>
<dbReference type="PANTHER" id="PTHR47691">
    <property type="entry name" value="REGULATOR-RELATED"/>
    <property type="match status" value="1"/>
</dbReference>
<dbReference type="SUPFAM" id="SSF52540">
    <property type="entry name" value="P-loop containing nucleoside triphosphate hydrolases"/>
    <property type="match status" value="1"/>
</dbReference>
<dbReference type="Pfam" id="PF05729">
    <property type="entry name" value="NACHT"/>
    <property type="match status" value="1"/>
</dbReference>
<dbReference type="Pfam" id="PF17874">
    <property type="entry name" value="TPR_MalT"/>
    <property type="match status" value="1"/>
</dbReference>
<dbReference type="Gene3D" id="1.10.10.10">
    <property type="entry name" value="Winged helix-like DNA-binding domain superfamily/Winged helix DNA-binding domain"/>
    <property type="match status" value="1"/>
</dbReference>
<protein>
    <submittedName>
        <fullName evidence="4">Putative ATPase</fullName>
    </submittedName>
</protein>
<dbReference type="GO" id="GO:0003677">
    <property type="term" value="F:DNA binding"/>
    <property type="evidence" value="ECO:0007669"/>
    <property type="project" value="InterPro"/>
</dbReference>
<dbReference type="InterPro" id="IPR019734">
    <property type="entry name" value="TPR_rpt"/>
</dbReference>
<dbReference type="InterPro" id="IPR003593">
    <property type="entry name" value="AAA+_ATPase"/>
</dbReference>
<reference evidence="4 5" key="1">
    <citation type="submission" date="2020-08" db="EMBL/GenBank/DDBJ databases">
        <title>Genomic Encyclopedia of Type Strains, Phase IV (KMG-IV): sequencing the most valuable type-strain genomes for metagenomic binning, comparative biology and taxonomic classification.</title>
        <authorList>
            <person name="Goeker M."/>
        </authorList>
    </citation>
    <scope>NUCLEOTIDE SEQUENCE [LARGE SCALE GENOMIC DNA]</scope>
    <source>
        <strain evidence="4 5">DSM 23562</strain>
    </source>
</reference>
<dbReference type="Pfam" id="PF25872">
    <property type="entry name" value="HTH_77"/>
    <property type="match status" value="1"/>
</dbReference>
<dbReference type="EMBL" id="JACHGW010000002">
    <property type="protein sequence ID" value="MBB6049908.1"/>
    <property type="molecule type" value="Genomic_DNA"/>
</dbReference>
<feature type="repeat" description="TPR" evidence="1">
    <location>
        <begin position="818"/>
        <end position="851"/>
    </location>
</feature>
<dbReference type="AlphaFoldDB" id="A0A7W9W5T4"/>
<accession>A0A7W9W5T4</accession>
<dbReference type="PRINTS" id="PR00364">
    <property type="entry name" value="DISEASERSIST"/>
</dbReference>
<dbReference type="Gene3D" id="1.25.40.10">
    <property type="entry name" value="Tetratricopeptide repeat domain"/>
    <property type="match status" value="2"/>
</dbReference>
<evidence type="ECO:0000313" key="4">
    <source>
        <dbReference type="EMBL" id="MBB6049908.1"/>
    </source>
</evidence>
<organism evidence="4 5">
    <name type="scientific">Armatimonas rosea</name>
    <dbReference type="NCBI Taxonomy" id="685828"/>
    <lineage>
        <taxon>Bacteria</taxon>
        <taxon>Bacillati</taxon>
        <taxon>Armatimonadota</taxon>
        <taxon>Armatimonadia</taxon>
        <taxon>Armatimonadales</taxon>
        <taxon>Armatimonadaceae</taxon>
        <taxon>Armatimonas</taxon>
    </lineage>
</organism>
<dbReference type="Proteomes" id="UP000520814">
    <property type="component" value="Unassembled WGS sequence"/>
</dbReference>